<sequence>MTSEAGTADPTAPVDPERGPAARQRPEELLAALALPTRGTTYSLALPRYTGMPLFGAHPPFDVSMYRTPNGLRGDGIHPWGPRNEVNLGYMAETVSGTSHSGAHVDALAHMTIGEDDHWYGGGNAREHLGDRGPKLGDGSKLPPFITRGVLLDVPAFRGIEALPAHEPVGAEELQAVAAHQGVQVRAGDVVLIRSGYLSQWPDPEGLARHVTAGPDISAARWLLEQGVVAVGSDTETFEVQPAPDPGTPANPQPVHTLLLIENAIYLFESVYLEEISRERVHEFLFVALPLKIEGATGSMLDPVAIV</sequence>
<dbReference type="GO" id="GO:0004061">
    <property type="term" value="F:arylformamidase activity"/>
    <property type="evidence" value="ECO:0007669"/>
    <property type="project" value="InterPro"/>
</dbReference>
<name>A0A1I2BNM0_9ACTN</name>
<dbReference type="InterPro" id="IPR007325">
    <property type="entry name" value="KFase/CYL"/>
</dbReference>
<dbReference type="RefSeq" id="WP_092196110.1">
    <property type="nucleotide sequence ID" value="NZ_FOND01000004.1"/>
</dbReference>
<proteinExistence type="predicted"/>
<dbReference type="EMBL" id="FOND01000004">
    <property type="protein sequence ID" value="SFE57754.1"/>
    <property type="molecule type" value="Genomic_DNA"/>
</dbReference>
<dbReference type="SUPFAM" id="SSF102198">
    <property type="entry name" value="Putative cyclase"/>
    <property type="match status" value="1"/>
</dbReference>
<evidence type="ECO:0000313" key="3">
    <source>
        <dbReference type="Proteomes" id="UP000198589"/>
    </source>
</evidence>
<protein>
    <submittedName>
        <fullName evidence="2">Kynurenine formamidase</fullName>
    </submittedName>
</protein>
<organism evidence="2 3">
    <name type="scientific">Blastococcus tunisiensis</name>
    <dbReference type="NCBI Taxonomy" id="1798228"/>
    <lineage>
        <taxon>Bacteria</taxon>
        <taxon>Bacillati</taxon>
        <taxon>Actinomycetota</taxon>
        <taxon>Actinomycetes</taxon>
        <taxon>Geodermatophilales</taxon>
        <taxon>Geodermatophilaceae</taxon>
        <taxon>Blastococcus</taxon>
    </lineage>
</organism>
<keyword evidence="3" id="KW-1185">Reference proteome</keyword>
<dbReference type="Pfam" id="PF04199">
    <property type="entry name" value="Cyclase"/>
    <property type="match status" value="1"/>
</dbReference>
<gene>
    <name evidence="2" type="ORF">SAMN05216574_104221</name>
</gene>
<dbReference type="PANTHER" id="PTHR34861">
    <property type="match status" value="1"/>
</dbReference>
<dbReference type="InterPro" id="IPR037175">
    <property type="entry name" value="KFase_sf"/>
</dbReference>
<feature type="region of interest" description="Disordered" evidence="1">
    <location>
        <begin position="1"/>
        <end position="22"/>
    </location>
</feature>
<dbReference type="PANTHER" id="PTHR34861:SF10">
    <property type="entry name" value="CYCLASE"/>
    <property type="match status" value="1"/>
</dbReference>
<dbReference type="Gene3D" id="3.50.30.50">
    <property type="entry name" value="Putative cyclase"/>
    <property type="match status" value="1"/>
</dbReference>
<dbReference type="Proteomes" id="UP000198589">
    <property type="component" value="Unassembled WGS sequence"/>
</dbReference>
<accession>A0A1I2BNM0</accession>
<evidence type="ECO:0000313" key="2">
    <source>
        <dbReference type="EMBL" id="SFE57754.1"/>
    </source>
</evidence>
<dbReference type="AlphaFoldDB" id="A0A1I2BNM0"/>
<dbReference type="GO" id="GO:0019441">
    <property type="term" value="P:L-tryptophan catabolic process to kynurenine"/>
    <property type="evidence" value="ECO:0007669"/>
    <property type="project" value="InterPro"/>
</dbReference>
<dbReference type="OrthoDB" id="7067800at2"/>
<dbReference type="STRING" id="1798228.SAMN05216574_104221"/>
<evidence type="ECO:0000256" key="1">
    <source>
        <dbReference type="SAM" id="MobiDB-lite"/>
    </source>
</evidence>
<reference evidence="3" key="1">
    <citation type="submission" date="2016-10" db="EMBL/GenBank/DDBJ databases">
        <authorList>
            <person name="Varghese N."/>
            <person name="Submissions S."/>
        </authorList>
    </citation>
    <scope>NUCLEOTIDE SEQUENCE [LARGE SCALE GENOMIC DNA]</scope>
    <source>
        <strain evidence="3">DSM 46838</strain>
    </source>
</reference>